<feature type="chain" id="PRO_5021509240" description="C-C motif chemokine" evidence="9">
    <location>
        <begin position="24"/>
        <end position="105"/>
    </location>
</feature>
<dbReference type="AlphaFoldDB" id="A0A4W4EXU2"/>
<reference evidence="11" key="3">
    <citation type="submission" date="2020-05" db="EMBL/GenBank/DDBJ databases">
        <title>Electrophorus electricus (electric eel) genome, fEleEle1, primary haplotype.</title>
        <authorList>
            <person name="Myers G."/>
            <person name="Meyer A."/>
            <person name="Fedrigo O."/>
            <person name="Formenti G."/>
            <person name="Rhie A."/>
            <person name="Tracey A."/>
            <person name="Sims Y."/>
            <person name="Jarvis E.D."/>
        </authorList>
    </citation>
    <scope>NUCLEOTIDE SEQUENCE [LARGE SCALE GENOMIC DNA]</scope>
</reference>
<evidence type="ECO:0000256" key="7">
    <source>
        <dbReference type="ARBA" id="ARBA00044740"/>
    </source>
</evidence>
<reference evidence="12" key="2">
    <citation type="journal article" date="2017" name="Sci. Adv.">
        <title>A tail of two voltages: Proteomic comparison of the three electric organs of the electric eel.</title>
        <authorList>
            <person name="Traeger L.L."/>
            <person name="Sabat G."/>
            <person name="Barrett-Wilt G.A."/>
            <person name="Wells G.B."/>
            <person name="Sussman M.R."/>
        </authorList>
    </citation>
    <scope>NUCLEOTIDE SEQUENCE [LARGE SCALE GENOMIC DNA]</scope>
</reference>
<evidence type="ECO:0000256" key="5">
    <source>
        <dbReference type="ARBA" id="ARBA00022729"/>
    </source>
</evidence>
<comment type="subcellular location">
    <subcellularLocation>
        <location evidence="1 9">Secreted</location>
    </subcellularLocation>
</comment>
<evidence type="ECO:0000256" key="2">
    <source>
        <dbReference type="ARBA" id="ARBA00010868"/>
    </source>
</evidence>
<reference evidence="11" key="4">
    <citation type="submission" date="2025-08" db="UniProtKB">
        <authorList>
            <consortium name="Ensembl"/>
        </authorList>
    </citation>
    <scope>IDENTIFICATION</scope>
</reference>
<dbReference type="GeneTree" id="ENSGT01120000272318"/>
<dbReference type="CDD" id="cd00272">
    <property type="entry name" value="Chemokine_CC"/>
    <property type="match status" value="1"/>
</dbReference>
<evidence type="ECO:0000256" key="1">
    <source>
        <dbReference type="ARBA" id="ARBA00004613"/>
    </source>
</evidence>
<feature type="signal peptide" evidence="9">
    <location>
        <begin position="1"/>
        <end position="23"/>
    </location>
</feature>
<evidence type="ECO:0000256" key="8">
    <source>
        <dbReference type="ARBA" id="ARBA00046726"/>
    </source>
</evidence>
<sequence>MKVRALLTGLLVIACLHTHAVSANRPDMCCFNFYEHKIPVNVITKYETTRSECPKAGVIFTTRKRARICADPHRNWVKEAMKKNIDRGFEMVIPHQSYRSTVRHH</sequence>
<keyword evidence="4 9" id="KW-0964">Secreted</keyword>
<dbReference type="Pfam" id="PF00048">
    <property type="entry name" value="IL8"/>
    <property type="match status" value="1"/>
</dbReference>
<dbReference type="GO" id="GO:0006955">
    <property type="term" value="P:immune response"/>
    <property type="evidence" value="ECO:0007669"/>
    <property type="project" value="InterPro"/>
</dbReference>
<reference evidence="11" key="5">
    <citation type="submission" date="2025-09" db="UniProtKB">
        <authorList>
            <consortium name="Ensembl"/>
        </authorList>
    </citation>
    <scope>IDENTIFICATION</scope>
</reference>
<dbReference type="Gene3D" id="2.40.50.40">
    <property type="match status" value="1"/>
</dbReference>
<evidence type="ECO:0000256" key="9">
    <source>
        <dbReference type="RuleBase" id="RU361150"/>
    </source>
</evidence>
<comment type="subunit">
    <text evidence="8">Self-associates. Also heterodimer of MIP-1-alpha(4-69) and MIP-1-beta(3-69). Interacts with CCR1.</text>
</comment>
<feature type="domain" description="Chemokine interleukin-8-like" evidence="10">
    <location>
        <begin position="26"/>
        <end position="84"/>
    </location>
</feature>
<keyword evidence="5 9" id="KW-0732">Signal</keyword>
<evidence type="ECO:0000256" key="4">
    <source>
        <dbReference type="ARBA" id="ARBA00022525"/>
    </source>
</evidence>
<dbReference type="InterPro" id="IPR036048">
    <property type="entry name" value="Interleukin_8-like_sf"/>
</dbReference>
<protein>
    <recommendedName>
        <fullName evidence="9">C-C motif chemokine</fullName>
    </recommendedName>
</protein>
<accession>A0A4W4EXU2</accession>
<keyword evidence="12" id="KW-1185">Reference proteome</keyword>
<evidence type="ECO:0000256" key="6">
    <source>
        <dbReference type="ARBA" id="ARBA00023157"/>
    </source>
</evidence>
<dbReference type="STRING" id="8005.ENSEEEP00000016102"/>
<dbReference type="InterPro" id="IPR001811">
    <property type="entry name" value="Chemokine_IL8-like_dom"/>
</dbReference>
<dbReference type="SUPFAM" id="SSF54117">
    <property type="entry name" value="Interleukin 8-like chemokines"/>
    <property type="match status" value="1"/>
</dbReference>
<dbReference type="PROSITE" id="PS51257">
    <property type="entry name" value="PROKAR_LIPOPROTEIN"/>
    <property type="match status" value="1"/>
</dbReference>
<dbReference type="Proteomes" id="UP000314983">
    <property type="component" value="Chromosome 19"/>
</dbReference>
<reference evidence="12" key="1">
    <citation type="journal article" date="2014" name="Science">
        <title>Nonhuman genetics. Genomic basis for the convergent evolution of electric organs.</title>
        <authorList>
            <person name="Gallant J.R."/>
            <person name="Traeger L.L."/>
            <person name="Volkening J.D."/>
            <person name="Moffett H."/>
            <person name="Chen P.H."/>
            <person name="Novina C.D."/>
            <person name="Phillips G.N.Jr."/>
            <person name="Anand R."/>
            <person name="Wells G.B."/>
            <person name="Pinch M."/>
            <person name="Guth R."/>
            <person name="Unguez G.A."/>
            <person name="Albert J.S."/>
            <person name="Zakon H.H."/>
            <person name="Samanta M.P."/>
            <person name="Sussman M.R."/>
        </authorList>
    </citation>
    <scope>NUCLEOTIDE SEQUENCE [LARGE SCALE GENOMIC DNA]</scope>
</reference>
<dbReference type="FunFam" id="2.40.50.40:FF:000002">
    <property type="entry name" value="C-C motif chemokine"/>
    <property type="match status" value="1"/>
</dbReference>
<dbReference type="PROSITE" id="PS00472">
    <property type="entry name" value="SMALL_CYTOKINES_CC"/>
    <property type="match status" value="1"/>
</dbReference>
<evidence type="ECO:0000313" key="11">
    <source>
        <dbReference type="Ensembl" id="ENSEEEP00000016102.1"/>
    </source>
</evidence>
<dbReference type="InterPro" id="IPR039809">
    <property type="entry name" value="Chemokine_b/g/d"/>
</dbReference>
<evidence type="ECO:0000313" key="12">
    <source>
        <dbReference type="Proteomes" id="UP000314983"/>
    </source>
</evidence>
<gene>
    <name evidence="11" type="primary">LOC113568525</name>
</gene>
<dbReference type="PANTHER" id="PTHR12015:SF183">
    <property type="entry name" value="C-C MOTIF CHEMOKINE 3"/>
    <property type="match status" value="1"/>
</dbReference>
<comment type="function">
    <text evidence="7">Monokine with inflammatory and chemokinetic properties. Binds to CCR1, CCR4 and CCR5. One of the major HIV-suppressive factors produced by CD8+ T-cells. Recombinant MIP-1-alpha induces a dose-dependent inhibition of different strains of HIV-1, HIV-2, and simian immunodeficiency virus (SIV).</text>
</comment>
<dbReference type="Ensembl" id="ENSEEET00000016290.2">
    <property type="protein sequence ID" value="ENSEEEP00000016102.1"/>
    <property type="gene ID" value="ENSEEEG00000007961.2"/>
</dbReference>
<keyword evidence="9" id="KW-0145">Chemotaxis</keyword>
<dbReference type="PANTHER" id="PTHR12015">
    <property type="entry name" value="SMALL INDUCIBLE CYTOKINE A"/>
    <property type="match status" value="1"/>
</dbReference>
<proteinExistence type="inferred from homology"/>
<evidence type="ECO:0000259" key="10">
    <source>
        <dbReference type="SMART" id="SM00199"/>
    </source>
</evidence>
<dbReference type="InterPro" id="IPR000827">
    <property type="entry name" value="Chemokine_CC_CS"/>
</dbReference>
<keyword evidence="6" id="KW-1015">Disulfide bond</keyword>
<organism evidence="11 12">
    <name type="scientific">Electrophorus electricus</name>
    <name type="common">Electric eel</name>
    <name type="synonym">Gymnotus electricus</name>
    <dbReference type="NCBI Taxonomy" id="8005"/>
    <lineage>
        <taxon>Eukaryota</taxon>
        <taxon>Metazoa</taxon>
        <taxon>Chordata</taxon>
        <taxon>Craniata</taxon>
        <taxon>Vertebrata</taxon>
        <taxon>Euteleostomi</taxon>
        <taxon>Actinopterygii</taxon>
        <taxon>Neopterygii</taxon>
        <taxon>Teleostei</taxon>
        <taxon>Ostariophysi</taxon>
        <taxon>Gymnotiformes</taxon>
        <taxon>Gymnotoidei</taxon>
        <taxon>Gymnotidae</taxon>
        <taxon>Electrophorus</taxon>
    </lineage>
</organism>
<evidence type="ECO:0000256" key="3">
    <source>
        <dbReference type="ARBA" id="ARBA00022514"/>
    </source>
</evidence>
<comment type="similarity">
    <text evidence="2 9">Belongs to the intercrine beta (chemokine CC) family.</text>
</comment>
<dbReference type="GO" id="GO:0005615">
    <property type="term" value="C:extracellular space"/>
    <property type="evidence" value="ECO:0007669"/>
    <property type="project" value="UniProtKB-KW"/>
</dbReference>
<dbReference type="SMART" id="SM00199">
    <property type="entry name" value="SCY"/>
    <property type="match status" value="1"/>
</dbReference>
<dbReference type="GO" id="GO:0008009">
    <property type="term" value="F:chemokine activity"/>
    <property type="evidence" value="ECO:0007669"/>
    <property type="project" value="InterPro"/>
</dbReference>
<keyword evidence="3 9" id="KW-0202">Cytokine</keyword>
<name>A0A4W4EXU2_ELEEL</name>